<dbReference type="RefSeq" id="WP_179901388.1">
    <property type="nucleotide sequence ID" value="NZ_JACBXV010000219.1"/>
</dbReference>
<feature type="region of interest" description="Disordered" evidence="1">
    <location>
        <begin position="29"/>
        <end position="107"/>
    </location>
</feature>
<feature type="compositionally biased region" description="Polar residues" evidence="1">
    <location>
        <begin position="92"/>
        <end position="106"/>
    </location>
</feature>
<name>A0A853ELE4_9ACTO</name>
<gene>
    <name evidence="3" type="ORF">HZZ05_11640</name>
</gene>
<dbReference type="PROSITE" id="PS51257">
    <property type="entry name" value="PROKAR_LIPOPROTEIN"/>
    <property type="match status" value="1"/>
</dbReference>
<keyword evidence="2" id="KW-0732">Signal</keyword>
<reference evidence="3 4" key="1">
    <citation type="submission" date="2020-07" db="EMBL/GenBank/DDBJ databases">
        <title>MOT database genomes.</title>
        <authorList>
            <person name="Joseph S."/>
            <person name="Aduse-Opoku J."/>
            <person name="Hashim A."/>
            <person name="Wade W."/>
            <person name="Curtis M."/>
        </authorList>
    </citation>
    <scope>NUCLEOTIDE SEQUENCE [LARGE SCALE GENOMIC DNA]</scope>
    <source>
        <strain evidence="3 4">WMus004</strain>
    </source>
</reference>
<dbReference type="EMBL" id="JACBXV010000219">
    <property type="protein sequence ID" value="NYS70147.1"/>
    <property type="molecule type" value="Genomic_DNA"/>
</dbReference>
<sequence>MSNEKRPTPAPFTPVLIASIAALALSGCGNSKTTAETPSTEAQAATSAPTAPEETTSSPTESATPTTETPNFTDTPSEHSNTTPGRPDPSNEEPTTATLPTNQFLTKNDIFRISSDQAEEGTYDVATEKNKKGIGVPLFPYSSSSEEMELRLGNRYEQLTFNIAQSNASETSDRIINVEIHRNGESDQIIDVPFNEITPITVDVKDVNALKIILTSKPREGAKSDDGTITAVVYDMKLQ</sequence>
<evidence type="ECO:0000313" key="4">
    <source>
        <dbReference type="Proteomes" id="UP000572528"/>
    </source>
</evidence>
<evidence type="ECO:0000313" key="3">
    <source>
        <dbReference type="EMBL" id="NYS70147.1"/>
    </source>
</evidence>
<feature type="compositionally biased region" description="Low complexity" evidence="1">
    <location>
        <begin position="33"/>
        <end position="75"/>
    </location>
</feature>
<comment type="caution">
    <text evidence="3">The sequence shown here is derived from an EMBL/GenBank/DDBJ whole genome shotgun (WGS) entry which is preliminary data.</text>
</comment>
<feature type="chain" id="PRO_5039378148" description="Glycosyl hydrolase family 98 putative carbohydrate-binding module domain-containing protein" evidence="2">
    <location>
        <begin position="25"/>
        <end position="239"/>
    </location>
</feature>
<dbReference type="Proteomes" id="UP000572528">
    <property type="component" value="Unassembled WGS sequence"/>
</dbReference>
<protein>
    <recommendedName>
        <fullName evidence="5">Glycosyl hydrolase family 98 putative carbohydrate-binding module domain-containing protein</fullName>
    </recommendedName>
</protein>
<accession>A0A853ELE4</accession>
<feature type="signal peptide" evidence="2">
    <location>
        <begin position="1"/>
        <end position="24"/>
    </location>
</feature>
<evidence type="ECO:0000256" key="1">
    <source>
        <dbReference type="SAM" id="MobiDB-lite"/>
    </source>
</evidence>
<dbReference type="AlphaFoldDB" id="A0A853ELE4"/>
<proteinExistence type="predicted"/>
<evidence type="ECO:0008006" key="5">
    <source>
        <dbReference type="Google" id="ProtNLM"/>
    </source>
</evidence>
<evidence type="ECO:0000256" key="2">
    <source>
        <dbReference type="SAM" id="SignalP"/>
    </source>
</evidence>
<organism evidence="3 4">
    <name type="scientific">Actinomyces bowdenii</name>
    <dbReference type="NCBI Taxonomy" id="131109"/>
    <lineage>
        <taxon>Bacteria</taxon>
        <taxon>Bacillati</taxon>
        <taxon>Actinomycetota</taxon>
        <taxon>Actinomycetes</taxon>
        <taxon>Actinomycetales</taxon>
        <taxon>Actinomycetaceae</taxon>
        <taxon>Actinomyces</taxon>
    </lineage>
</organism>